<comment type="caution">
    <text evidence="2">The sequence shown here is derived from an EMBL/GenBank/DDBJ whole genome shotgun (WGS) entry which is preliminary data.</text>
</comment>
<evidence type="ECO:0000256" key="1">
    <source>
        <dbReference type="SAM" id="MobiDB-lite"/>
    </source>
</evidence>
<dbReference type="Proteomes" id="UP000242861">
    <property type="component" value="Unassembled WGS sequence"/>
</dbReference>
<reference evidence="3" key="1">
    <citation type="submission" date="2017-12" db="EMBL/GenBank/DDBJ databases">
        <authorList>
            <person name="Yu X.-Y."/>
        </authorList>
    </citation>
    <scope>NUCLEOTIDE SEQUENCE [LARGE SCALE GENOMIC DNA]</scope>
    <source>
        <strain evidence="3">ZYSR67-Z</strain>
    </source>
</reference>
<sequence>MHWPLTLYYDGACPLCAREIAVLRRRCSVERLVLVDISLADFDPQQAATPPLAVLQARLHARDAAGHWYIGLQATAASWQAAGLRRSAWLLQRRWLQPVLQPLYVAFCRLRPHLGRLPHPQGASRCTEETCTTQSSDHAKTPTRAVHKDHFVQ</sequence>
<accession>A0A2I0CSK9</accession>
<dbReference type="PANTHER" id="PTHR34290:SF2">
    <property type="entry name" value="OS04G0668800 PROTEIN"/>
    <property type="match status" value="1"/>
</dbReference>
<dbReference type="RefSeq" id="WP_101192921.1">
    <property type="nucleotide sequence ID" value="NZ_PIYS01000005.1"/>
</dbReference>
<proteinExistence type="predicted"/>
<evidence type="ECO:0000313" key="2">
    <source>
        <dbReference type="EMBL" id="PKF72124.1"/>
    </source>
</evidence>
<organism evidence="2 3">
    <name type="scientific">Pseudomonas fluvialis</name>
    <dbReference type="NCBI Taxonomy" id="1793966"/>
    <lineage>
        <taxon>Bacteria</taxon>
        <taxon>Pseudomonadati</taxon>
        <taxon>Pseudomonadota</taxon>
        <taxon>Gammaproteobacteria</taxon>
        <taxon>Pseudomonadales</taxon>
        <taxon>Pseudomonadaceae</taxon>
        <taxon>Pseudomonas</taxon>
    </lineage>
</organism>
<dbReference type="EMBL" id="PIYS01000005">
    <property type="protein sequence ID" value="PKF72124.1"/>
    <property type="molecule type" value="Genomic_DNA"/>
</dbReference>
<dbReference type="Pfam" id="PF04134">
    <property type="entry name" value="DCC1-like"/>
    <property type="match status" value="1"/>
</dbReference>
<feature type="region of interest" description="Disordered" evidence="1">
    <location>
        <begin position="120"/>
        <end position="153"/>
    </location>
</feature>
<dbReference type="InterPro" id="IPR007263">
    <property type="entry name" value="DCC1-like"/>
</dbReference>
<gene>
    <name evidence="2" type="ORF">CW360_04830</name>
</gene>
<dbReference type="PANTHER" id="PTHR34290">
    <property type="entry name" value="SI:CH73-390P7.2"/>
    <property type="match status" value="1"/>
</dbReference>
<name>A0A2I0CSK9_9PSED</name>
<protein>
    <submittedName>
        <fullName evidence="2">DUF393 domain-containing protein</fullName>
    </submittedName>
</protein>
<dbReference type="InterPro" id="IPR044691">
    <property type="entry name" value="DCC1_Trx"/>
</dbReference>
<dbReference type="GO" id="GO:0015035">
    <property type="term" value="F:protein-disulfide reductase activity"/>
    <property type="evidence" value="ECO:0007669"/>
    <property type="project" value="InterPro"/>
</dbReference>
<dbReference type="AlphaFoldDB" id="A0A2I0CSK9"/>
<evidence type="ECO:0000313" key="3">
    <source>
        <dbReference type="Proteomes" id="UP000242861"/>
    </source>
</evidence>